<comment type="catalytic activity">
    <reaction evidence="8">
        <text>L-seryl-[protein] + ATP = O-phospho-L-seryl-[protein] + ADP + H(+)</text>
        <dbReference type="Rhea" id="RHEA:17989"/>
        <dbReference type="Rhea" id="RHEA-COMP:9863"/>
        <dbReference type="Rhea" id="RHEA-COMP:11604"/>
        <dbReference type="ChEBI" id="CHEBI:15378"/>
        <dbReference type="ChEBI" id="CHEBI:29999"/>
        <dbReference type="ChEBI" id="CHEBI:30616"/>
        <dbReference type="ChEBI" id="CHEBI:83421"/>
        <dbReference type="ChEBI" id="CHEBI:456216"/>
        <dbReference type="EC" id="2.7.11.1"/>
    </reaction>
</comment>
<keyword evidence="12" id="KW-1185">Reference proteome</keyword>
<dbReference type="InterPro" id="IPR000719">
    <property type="entry name" value="Prot_kinase_dom"/>
</dbReference>
<protein>
    <recommendedName>
        <fullName evidence="1">non-specific serine/threonine protein kinase</fullName>
        <ecNumber evidence="1">2.7.11.1</ecNumber>
    </recommendedName>
</protein>
<dbReference type="Gene3D" id="1.25.40.10">
    <property type="entry name" value="Tetratricopeptide repeat domain"/>
    <property type="match status" value="1"/>
</dbReference>
<dbReference type="PANTHER" id="PTHR24363:SF0">
    <property type="entry name" value="SERINE_THREONINE KINASE LIKE DOMAIN CONTAINING 1"/>
    <property type="match status" value="1"/>
</dbReference>
<dbReference type="InterPro" id="IPR011990">
    <property type="entry name" value="TPR-like_helical_dom_sf"/>
</dbReference>
<dbReference type="EC" id="2.7.11.1" evidence="1"/>
<evidence type="ECO:0000256" key="4">
    <source>
        <dbReference type="ARBA" id="ARBA00022741"/>
    </source>
</evidence>
<keyword evidence="3" id="KW-0808">Transferase</keyword>
<evidence type="ECO:0000256" key="5">
    <source>
        <dbReference type="ARBA" id="ARBA00022777"/>
    </source>
</evidence>
<dbReference type="AlphaFoldDB" id="A0AA41QAK0"/>
<name>A0AA41QAK0_9MICO</name>
<evidence type="ECO:0000256" key="9">
    <source>
        <dbReference type="SAM" id="MobiDB-lite"/>
    </source>
</evidence>
<evidence type="ECO:0000256" key="6">
    <source>
        <dbReference type="ARBA" id="ARBA00022840"/>
    </source>
</evidence>
<feature type="region of interest" description="Disordered" evidence="9">
    <location>
        <begin position="88"/>
        <end position="107"/>
    </location>
</feature>
<evidence type="ECO:0000259" key="10">
    <source>
        <dbReference type="PROSITE" id="PS50011"/>
    </source>
</evidence>
<dbReference type="PANTHER" id="PTHR24363">
    <property type="entry name" value="SERINE/THREONINE PROTEIN KINASE"/>
    <property type="match status" value="1"/>
</dbReference>
<dbReference type="Gene3D" id="1.10.510.10">
    <property type="entry name" value="Transferase(Phosphotransferase) domain 1"/>
    <property type="match status" value="1"/>
</dbReference>
<dbReference type="GO" id="GO:0005524">
    <property type="term" value="F:ATP binding"/>
    <property type="evidence" value="ECO:0007669"/>
    <property type="project" value="UniProtKB-KW"/>
</dbReference>
<dbReference type="GO" id="GO:0004674">
    <property type="term" value="F:protein serine/threonine kinase activity"/>
    <property type="evidence" value="ECO:0007669"/>
    <property type="project" value="UniProtKB-KW"/>
</dbReference>
<dbReference type="Pfam" id="PF16919">
    <property type="entry name" value="PknG_rubred"/>
    <property type="match status" value="1"/>
</dbReference>
<dbReference type="InterPro" id="IPR031636">
    <property type="entry name" value="PknG_TPR"/>
</dbReference>
<proteinExistence type="predicted"/>
<dbReference type="EMBL" id="JAKGSG010000007">
    <property type="protein sequence ID" value="MCF4119738.1"/>
    <property type="molecule type" value="Genomic_DNA"/>
</dbReference>
<dbReference type="InterPro" id="IPR011009">
    <property type="entry name" value="Kinase-like_dom_sf"/>
</dbReference>
<keyword evidence="4" id="KW-0547">Nucleotide-binding</keyword>
<evidence type="ECO:0000313" key="11">
    <source>
        <dbReference type="EMBL" id="MCF4119738.1"/>
    </source>
</evidence>
<comment type="caution">
    <text evidence="11">The sequence shown here is derived from an EMBL/GenBank/DDBJ whole genome shotgun (WGS) entry which is preliminary data.</text>
</comment>
<keyword evidence="5 11" id="KW-0418">Kinase</keyword>
<evidence type="ECO:0000313" key="12">
    <source>
        <dbReference type="Proteomes" id="UP001165405"/>
    </source>
</evidence>
<evidence type="ECO:0000256" key="1">
    <source>
        <dbReference type="ARBA" id="ARBA00012513"/>
    </source>
</evidence>
<dbReference type="Proteomes" id="UP001165405">
    <property type="component" value="Unassembled WGS sequence"/>
</dbReference>
<dbReference type="Pfam" id="PF00069">
    <property type="entry name" value="Pkinase"/>
    <property type="match status" value="1"/>
</dbReference>
<dbReference type="Pfam" id="PF16918">
    <property type="entry name" value="PknG_TPR"/>
    <property type="match status" value="1"/>
</dbReference>
<organism evidence="11 12">
    <name type="scientific">Antribacter soli</name>
    <dbReference type="NCBI Taxonomy" id="2910976"/>
    <lineage>
        <taxon>Bacteria</taxon>
        <taxon>Bacillati</taxon>
        <taxon>Actinomycetota</taxon>
        <taxon>Actinomycetes</taxon>
        <taxon>Micrococcales</taxon>
        <taxon>Promicromonosporaceae</taxon>
        <taxon>Antribacter</taxon>
    </lineage>
</organism>
<comment type="catalytic activity">
    <reaction evidence="7">
        <text>L-threonyl-[protein] + ATP = O-phospho-L-threonyl-[protein] + ADP + H(+)</text>
        <dbReference type="Rhea" id="RHEA:46608"/>
        <dbReference type="Rhea" id="RHEA-COMP:11060"/>
        <dbReference type="Rhea" id="RHEA-COMP:11605"/>
        <dbReference type="ChEBI" id="CHEBI:15378"/>
        <dbReference type="ChEBI" id="CHEBI:30013"/>
        <dbReference type="ChEBI" id="CHEBI:30616"/>
        <dbReference type="ChEBI" id="CHEBI:61977"/>
        <dbReference type="ChEBI" id="CHEBI:456216"/>
        <dbReference type="EC" id="2.7.11.1"/>
    </reaction>
</comment>
<dbReference type="Gene3D" id="3.30.200.20">
    <property type="entry name" value="Phosphorylase Kinase, domain 1"/>
    <property type="match status" value="1"/>
</dbReference>
<gene>
    <name evidence="11" type="ORF">L1785_01965</name>
</gene>
<dbReference type="InterPro" id="IPR031634">
    <property type="entry name" value="PknG_rubred"/>
</dbReference>
<feature type="domain" description="Protein kinase" evidence="10">
    <location>
        <begin position="244"/>
        <end position="520"/>
    </location>
</feature>
<dbReference type="SUPFAM" id="SSF48452">
    <property type="entry name" value="TPR-like"/>
    <property type="match status" value="1"/>
</dbReference>
<evidence type="ECO:0000256" key="3">
    <source>
        <dbReference type="ARBA" id="ARBA00022679"/>
    </source>
</evidence>
<dbReference type="PROSITE" id="PS50011">
    <property type="entry name" value="PROTEIN_KINASE_DOM"/>
    <property type="match status" value="1"/>
</dbReference>
<keyword evidence="6" id="KW-0067">ATP-binding</keyword>
<keyword evidence="2" id="KW-0723">Serine/threonine-protein kinase</keyword>
<evidence type="ECO:0000256" key="8">
    <source>
        <dbReference type="ARBA" id="ARBA00048679"/>
    </source>
</evidence>
<dbReference type="CDD" id="cd14014">
    <property type="entry name" value="STKc_PknB_like"/>
    <property type="match status" value="1"/>
</dbReference>
<evidence type="ECO:0000256" key="7">
    <source>
        <dbReference type="ARBA" id="ARBA00047899"/>
    </source>
</evidence>
<accession>A0AA41QAK0</accession>
<dbReference type="FunFam" id="1.10.510.10:FF:000306">
    <property type="entry name" value="Serine/threonine protein kinase"/>
    <property type="match status" value="1"/>
</dbReference>
<dbReference type="SUPFAM" id="SSF56112">
    <property type="entry name" value="Protein kinase-like (PK-like)"/>
    <property type="match status" value="1"/>
</dbReference>
<sequence length="822" mass="85358">MTTQACAEPGCTGTIEDGYCNVCGTPAAPSGGGATVRSAAATPAGVAAEAAAPVPTSVEGGPCAQPGCTGTIEDGYCNVCGTPAGPSGGTTSGATTQNGTSGLGTSGLGTAGLGTAALSPMGEAATGRTSSARLATSALGSARTKGSGTRATRRVGTGSTRLRGHRLGAGLTTVPPAPVTDPLQAVMPTPELAEGKRYCPTCGEPVGRSRDGVPGRTAGFCAHCGSRYDFTPTLNPGDLVGGQYEVVGCLAHGGLGWIYLARDRNVNGRWVVLKGLLNAGDKDAYEAAVAERQFLAEVEHPLIVEIYNFALHEGAGYTVMEYVGGRSLKQLLQARRESNNGVNDPFPVDQAVAYMLEVLPAFSYLHDHDLLYCDFKPDNIIAQGDGVKLIDLGGVRRADDLTSAIFGTAGYQAPEVPEVGPSVASDIYTLGRTLASLVLDFRGNTTTYVASLPPVAETPVFQKYDSLYRWLAKACAPEPADRFATVDEARGQLLGVLREVVATDAGPDHSATTSAASVLFEPPLADEADHPLAWEQLPSLRIDPADPMASWLAGVNVADPAARVAALARAPEHTVEVRLATARAAIEAGDDARLQLEVAAILEEDPWEWRAAWMEGLHLLASGDATSARASFNAVYGQVPGELAPKLALATACELSGEPGIAEQLYVICARSDANYIGPAAFGLARVRSARGDHDGALTALDLVGPTRRSYGDARLQRARMLVGSGRGLEALADAVSGLDGAPVPDRPRTEVTVDALSAALDVVVEKGARPGLRLAGAEATEPALRDGLEAALRDLARLTDDRGERIALVDRANSVRRWTLR</sequence>
<feature type="region of interest" description="Disordered" evidence="9">
    <location>
        <begin position="138"/>
        <end position="163"/>
    </location>
</feature>
<evidence type="ECO:0000256" key="2">
    <source>
        <dbReference type="ARBA" id="ARBA00022527"/>
    </source>
</evidence>
<reference evidence="11" key="1">
    <citation type="submission" date="2022-01" db="EMBL/GenBank/DDBJ databases">
        <title>Antribacter sp. nov., isolated from Guizhou of China.</title>
        <authorList>
            <person name="Chengliang C."/>
            <person name="Ya Z."/>
        </authorList>
    </citation>
    <scope>NUCLEOTIDE SEQUENCE</scope>
    <source>
        <strain evidence="11">KLBMP 9083</strain>
    </source>
</reference>
<dbReference type="RefSeq" id="WP_236087453.1">
    <property type="nucleotide sequence ID" value="NZ_JAKGSG010000007.1"/>
</dbReference>